<gene>
    <name evidence="2" type="ORF">MOVI_6160</name>
</gene>
<dbReference type="PATRIC" id="fig|1188239.3.peg.1475"/>
<dbReference type="Proteomes" id="UP000020977">
    <property type="component" value="Unassembled WGS sequence"/>
</dbReference>
<feature type="domain" description="Ribosome maturation factor RimP N-terminal" evidence="1">
    <location>
        <begin position="13"/>
        <end position="70"/>
    </location>
</feature>
<dbReference type="EMBL" id="JFAD01000033">
    <property type="protein sequence ID" value="EXU60886.1"/>
    <property type="molecule type" value="Genomic_DNA"/>
</dbReference>
<comment type="caution">
    <text evidence="2">The sequence shown here is derived from an EMBL/GenBank/DDBJ whole genome shotgun (WGS) entry which is preliminary data.</text>
</comment>
<dbReference type="InterPro" id="IPR035956">
    <property type="entry name" value="RimP_N_sf"/>
</dbReference>
<organism evidence="2 3">
    <name type="scientific">Mesomycoplasma ovipneumoniae 14811</name>
    <dbReference type="NCBI Taxonomy" id="1188239"/>
    <lineage>
        <taxon>Bacteria</taxon>
        <taxon>Bacillati</taxon>
        <taxon>Mycoplasmatota</taxon>
        <taxon>Mycoplasmoidales</taxon>
        <taxon>Metamycoplasmataceae</taxon>
        <taxon>Mesomycoplasma</taxon>
    </lineage>
</organism>
<dbReference type="Pfam" id="PF02576">
    <property type="entry name" value="RimP_N"/>
    <property type="match status" value="1"/>
</dbReference>
<sequence length="75" mass="8728">MNLIQRLKDEFNDILSINFVLEDGLNYLRVVTNYNSLDQVEAISKKISEFIDKIESSENNFILEVLSRGQDCQDE</sequence>
<dbReference type="RefSeq" id="WP_044284445.1">
    <property type="nucleotide sequence ID" value="NZ_JFAD01000033.1"/>
</dbReference>
<evidence type="ECO:0000259" key="1">
    <source>
        <dbReference type="Pfam" id="PF02576"/>
    </source>
</evidence>
<evidence type="ECO:0000313" key="3">
    <source>
        <dbReference type="Proteomes" id="UP000020977"/>
    </source>
</evidence>
<dbReference type="eggNOG" id="ENOG5030N59">
    <property type="taxonomic scope" value="Bacteria"/>
</dbReference>
<dbReference type="STRING" id="1188239.MOVI_6160"/>
<dbReference type="SUPFAM" id="SSF75420">
    <property type="entry name" value="YhbC-like, N-terminal domain"/>
    <property type="match status" value="1"/>
</dbReference>
<dbReference type="GeneID" id="89471596"/>
<protein>
    <recommendedName>
        <fullName evidence="1">Ribosome maturation factor RimP N-terminal domain-containing protein</fullName>
    </recommendedName>
</protein>
<proteinExistence type="predicted"/>
<dbReference type="InterPro" id="IPR028989">
    <property type="entry name" value="RimP_N"/>
</dbReference>
<accession>A0A014KV83</accession>
<reference evidence="2 3" key="1">
    <citation type="submission" date="2014-03" db="EMBL/GenBank/DDBJ databases">
        <title>Genome sequence of Mycoplasma ovipneumoniae strain 14811.</title>
        <authorList>
            <person name="Sirand-Pugnet P."/>
            <person name="Breton M."/>
            <person name="Dordet-Frisoni E."/>
            <person name="Baranowski E."/>
            <person name="Barre A."/>
            <person name="Couture C."/>
            <person name="Dupuy V."/>
            <person name="Gaurivaud P."/>
            <person name="Jacob D."/>
            <person name="Lemaitre C."/>
            <person name="Manso-Silvan L."/>
            <person name="Nikolski M."/>
            <person name="Nouvel L.-X."/>
            <person name="Poumarat F."/>
            <person name="Tardy F."/>
            <person name="Thebault P."/>
            <person name="Theil S."/>
            <person name="Citti C."/>
            <person name="Thiaucourt F."/>
            <person name="Blanchard A."/>
        </authorList>
    </citation>
    <scope>NUCLEOTIDE SEQUENCE [LARGE SCALE GENOMIC DNA]</scope>
    <source>
        <strain evidence="2 3">14811</strain>
    </source>
</reference>
<dbReference type="AlphaFoldDB" id="A0A014KV83"/>
<evidence type="ECO:0000313" key="2">
    <source>
        <dbReference type="EMBL" id="EXU60886.1"/>
    </source>
</evidence>
<name>A0A014KV83_9BACT</name>